<comment type="caution">
    <text evidence="2">The sequence shown here is derived from an EMBL/GenBank/DDBJ whole genome shotgun (WGS) entry which is preliminary data.</text>
</comment>
<dbReference type="SUPFAM" id="SSF55729">
    <property type="entry name" value="Acyl-CoA N-acyltransferases (Nat)"/>
    <property type="match status" value="1"/>
</dbReference>
<evidence type="ECO:0000313" key="2">
    <source>
        <dbReference type="EMBL" id="MFB5190092.1"/>
    </source>
</evidence>
<organism evidence="2 3">
    <name type="scientific">Alicyclobacillus fastidiosus</name>
    <dbReference type="NCBI Taxonomy" id="392011"/>
    <lineage>
        <taxon>Bacteria</taxon>
        <taxon>Bacillati</taxon>
        <taxon>Bacillota</taxon>
        <taxon>Bacilli</taxon>
        <taxon>Bacillales</taxon>
        <taxon>Alicyclobacillaceae</taxon>
        <taxon>Alicyclobacillus</taxon>
    </lineage>
</organism>
<accession>A0ABV5AD19</accession>
<name>A0ABV5AD19_9BACL</name>
<dbReference type="EMBL" id="JBDXSU010000004">
    <property type="protein sequence ID" value="MFB5190092.1"/>
    <property type="molecule type" value="Genomic_DNA"/>
</dbReference>
<dbReference type="RefSeq" id="WP_275476123.1">
    <property type="nucleotide sequence ID" value="NZ_CP162940.1"/>
</dbReference>
<sequence length="188" mass="22238">MNNIKDVPVPSYYRKLANYFPAHEMKHAHQLQALVEDVPYYGLMETGEYLVLYGDFAEFLFIDYLLVNRDQRGSGVGTRLLQRLQSRNIPILLEVEPIDPNDVDTKKRRRFYERNGFALAQGVQYEREDRHGESYTMDLLYWSPSQKISDDRVLHMMTTVCRRIHNYRAMQFYGRIPAQPEEVLSLVR</sequence>
<feature type="domain" description="N-acetyltransferase" evidence="1">
    <location>
        <begin position="2"/>
        <end position="142"/>
    </location>
</feature>
<dbReference type="Pfam" id="PF13508">
    <property type="entry name" value="Acetyltransf_7"/>
    <property type="match status" value="1"/>
</dbReference>
<gene>
    <name evidence="2" type="ORF">KKP3000_003485</name>
</gene>
<dbReference type="InterPro" id="IPR016181">
    <property type="entry name" value="Acyl_CoA_acyltransferase"/>
</dbReference>
<protein>
    <submittedName>
        <fullName evidence="2">GNAT family N-acetyltransferase</fullName>
    </submittedName>
</protein>
<dbReference type="InterPro" id="IPR000182">
    <property type="entry name" value="GNAT_dom"/>
</dbReference>
<dbReference type="PROSITE" id="PS51186">
    <property type="entry name" value="GNAT"/>
    <property type="match status" value="1"/>
</dbReference>
<dbReference type="Gene3D" id="3.40.630.30">
    <property type="match status" value="1"/>
</dbReference>
<evidence type="ECO:0000259" key="1">
    <source>
        <dbReference type="PROSITE" id="PS51186"/>
    </source>
</evidence>
<evidence type="ECO:0000313" key="3">
    <source>
        <dbReference type="Proteomes" id="UP001579974"/>
    </source>
</evidence>
<reference evidence="2 3" key="1">
    <citation type="journal article" date="2024" name="Int. J. Mol. Sci.">
        <title>Exploration of Alicyclobacillus spp. Genome in Search of Antibiotic Resistance.</title>
        <authorList>
            <person name="Bucka-Kolendo J."/>
            <person name="Kiousi D.E."/>
            <person name="Dekowska A."/>
            <person name="Mikolajczuk-Szczyrba A."/>
            <person name="Karadedos D.M."/>
            <person name="Michael P."/>
            <person name="Galanis A."/>
            <person name="Sokolowska B."/>
        </authorList>
    </citation>
    <scope>NUCLEOTIDE SEQUENCE [LARGE SCALE GENOMIC DNA]</scope>
    <source>
        <strain evidence="2 3">KKP 3000</strain>
    </source>
</reference>
<keyword evidence="3" id="KW-1185">Reference proteome</keyword>
<proteinExistence type="predicted"/>
<dbReference type="Proteomes" id="UP001579974">
    <property type="component" value="Unassembled WGS sequence"/>
</dbReference>